<gene>
    <name evidence="1" type="ORF">DFQ14_10448</name>
</gene>
<evidence type="ECO:0000313" key="2">
    <source>
        <dbReference type="Proteomes" id="UP000253495"/>
    </source>
</evidence>
<name>A0A368VRX8_9ACTN</name>
<dbReference type="Proteomes" id="UP000253495">
    <property type="component" value="Unassembled WGS sequence"/>
</dbReference>
<reference evidence="1 2" key="1">
    <citation type="submission" date="2018-07" db="EMBL/GenBank/DDBJ databases">
        <title>Genomic Encyclopedia of Type Strains, Phase III (KMG-III): the genomes of soil and plant-associated and newly described type strains.</title>
        <authorList>
            <person name="Whitman W."/>
        </authorList>
    </citation>
    <scope>NUCLEOTIDE SEQUENCE [LARGE SCALE GENOMIC DNA]</scope>
    <source>
        <strain evidence="1 2">CECT 8575</strain>
    </source>
</reference>
<dbReference type="RefSeq" id="WP_246195417.1">
    <property type="nucleotide sequence ID" value="NZ_QPJC01000004.1"/>
</dbReference>
<organism evidence="1 2">
    <name type="scientific">Halopolyspora algeriensis</name>
    <dbReference type="NCBI Taxonomy" id="1500506"/>
    <lineage>
        <taxon>Bacteria</taxon>
        <taxon>Bacillati</taxon>
        <taxon>Actinomycetota</taxon>
        <taxon>Actinomycetes</taxon>
        <taxon>Actinomycetes incertae sedis</taxon>
        <taxon>Halopolyspora</taxon>
    </lineage>
</organism>
<sequence>MPQREMDRGRTHSSKDVTRHLDQQRLERIARCVDAPSAEVTHHVTDLDRSWDIERTLEANAATISLVSVALATTHSRRWLILAAVVPAFLLQHAVQGWCPPIAVFRRWGSRTRHEIDAERTAIKALRGDFVDMASDTGDATASAQRALDAAGKR</sequence>
<keyword evidence="2" id="KW-1185">Reference proteome</keyword>
<dbReference type="EMBL" id="QPJC01000004">
    <property type="protein sequence ID" value="RCW44459.1"/>
    <property type="molecule type" value="Genomic_DNA"/>
</dbReference>
<protein>
    <submittedName>
        <fullName evidence="1">DUF2892 family protein</fullName>
    </submittedName>
</protein>
<proteinExistence type="predicted"/>
<accession>A0A368VRX8</accession>
<evidence type="ECO:0000313" key="1">
    <source>
        <dbReference type="EMBL" id="RCW44459.1"/>
    </source>
</evidence>
<dbReference type="Gene3D" id="6.10.140.1340">
    <property type="match status" value="1"/>
</dbReference>
<comment type="caution">
    <text evidence="1">The sequence shown here is derived from an EMBL/GenBank/DDBJ whole genome shotgun (WGS) entry which is preliminary data.</text>
</comment>
<dbReference type="AlphaFoldDB" id="A0A368VRX8"/>